<dbReference type="InterPro" id="IPR052471">
    <property type="entry name" value="PBI_I9"/>
</dbReference>
<feature type="domain" description="Inhibitor I9" evidence="2">
    <location>
        <begin position="3"/>
        <end position="70"/>
    </location>
</feature>
<name>A0AAN7BIB9_9PEZI</name>
<dbReference type="PANTHER" id="PTHR28288:SF2">
    <property type="entry name" value="PROTEASE B INHIBITOR 2"/>
    <property type="match status" value="1"/>
</dbReference>
<proteinExistence type="inferred from homology"/>
<dbReference type="EMBL" id="MU865415">
    <property type="protein sequence ID" value="KAK4223762.1"/>
    <property type="molecule type" value="Genomic_DNA"/>
</dbReference>
<comment type="caution">
    <text evidence="3">The sequence shown here is derived from an EMBL/GenBank/DDBJ whole genome shotgun (WGS) entry which is preliminary data.</text>
</comment>
<dbReference type="AlphaFoldDB" id="A0AAN7BIB9"/>
<accession>A0AAN7BIB9</accession>
<protein>
    <recommendedName>
        <fullName evidence="2">Inhibitor I9 domain-containing protein</fullName>
    </recommendedName>
</protein>
<dbReference type="GO" id="GO:0042144">
    <property type="term" value="P:vacuole fusion, non-autophagic"/>
    <property type="evidence" value="ECO:0007669"/>
    <property type="project" value="TreeGrafter"/>
</dbReference>
<sequence length="71" mass="7769">MPSYIITLNESATDSELAEAKQHVKDQGGKIVHEYSLIKGFSFELPEGTVSTLAKKPYVASVEADQEVTIQ</sequence>
<keyword evidence="4" id="KW-1185">Reference proteome</keyword>
<reference evidence="3" key="1">
    <citation type="journal article" date="2023" name="Mol. Phylogenet. Evol.">
        <title>Genome-scale phylogeny and comparative genomics of the fungal order Sordariales.</title>
        <authorList>
            <person name="Hensen N."/>
            <person name="Bonometti L."/>
            <person name="Westerberg I."/>
            <person name="Brannstrom I.O."/>
            <person name="Guillou S."/>
            <person name="Cros-Aarteil S."/>
            <person name="Calhoun S."/>
            <person name="Haridas S."/>
            <person name="Kuo A."/>
            <person name="Mondo S."/>
            <person name="Pangilinan J."/>
            <person name="Riley R."/>
            <person name="LaButti K."/>
            <person name="Andreopoulos B."/>
            <person name="Lipzen A."/>
            <person name="Chen C."/>
            <person name="Yan M."/>
            <person name="Daum C."/>
            <person name="Ng V."/>
            <person name="Clum A."/>
            <person name="Steindorff A."/>
            <person name="Ohm R.A."/>
            <person name="Martin F."/>
            <person name="Silar P."/>
            <person name="Natvig D.O."/>
            <person name="Lalanne C."/>
            <person name="Gautier V."/>
            <person name="Ament-Velasquez S.L."/>
            <person name="Kruys A."/>
            <person name="Hutchinson M.I."/>
            <person name="Powell A.J."/>
            <person name="Barry K."/>
            <person name="Miller A.N."/>
            <person name="Grigoriev I.V."/>
            <person name="Debuchy R."/>
            <person name="Gladieux P."/>
            <person name="Hiltunen Thoren M."/>
            <person name="Johannesson H."/>
        </authorList>
    </citation>
    <scope>NUCLEOTIDE SEQUENCE</scope>
    <source>
        <strain evidence="3">CBS 990.96</strain>
    </source>
</reference>
<evidence type="ECO:0000259" key="2">
    <source>
        <dbReference type="Pfam" id="PF05922"/>
    </source>
</evidence>
<dbReference type="Proteomes" id="UP001301958">
    <property type="component" value="Unassembled WGS sequence"/>
</dbReference>
<dbReference type="Gene3D" id="3.30.70.80">
    <property type="entry name" value="Peptidase S8 propeptide/proteinase inhibitor I9"/>
    <property type="match status" value="1"/>
</dbReference>
<dbReference type="InterPro" id="IPR010259">
    <property type="entry name" value="S8pro/Inhibitor_I9"/>
</dbReference>
<dbReference type="SUPFAM" id="SSF54897">
    <property type="entry name" value="Protease propeptides/inhibitors"/>
    <property type="match status" value="1"/>
</dbReference>
<dbReference type="FunFam" id="3.30.70.80:FF:000005">
    <property type="entry name" value="Proteinase inhibitor I2B"/>
    <property type="match status" value="1"/>
</dbReference>
<organism evidence="3 4">
    <name type="scientific">Podospora fimiseda</name>
    <dbReference type="NCBI Taxonomy" id="252190"/>
    <lineage>
        <taxon>Eukaryota</taxon>
        <taxon>Fungi</taxon>
        <taxon>Dikarya</taxon>
        <taxon>Ascomycota</taxon>
        <taxon>Pezizomycotina</taxon>
        <taxon>Sordariomycetes</taxon>
        <taxon>Sordariomycetidae</taxon>
        <taxon>Sordariales</taxon>
        <taxon>Podosporaceae</taxon>
        <taxon>Podospora</taxon>
    </lineage>
</organism>
<dbReference type="InterPro" id="IPR037045">
    <property type="entry name" value="S8pro/Inhibitor_I9_sf"/>
</dbReference>
<evidence type="ECO:0000313" key="3">
    <source>
        <dbReference type="EMBL" id="KAK4223762.1"/>
    </source>
</evidence>
<dbReference type="Pfam" id="PF05922">
    <property type="entry name" value="Inhibitor_I9"/>
    <property type="match status" value="1"/>
</dbReference>
<reference evidence="3" key="2">
    <citation type="submission" date="2023-05" db="EMBL/GenBank/DDBJ databases">
        <authorList>
            <consortium name="Lawrence Berkeley National Laboratory"/>
            <person name="Steindorff A."/>
            <person name="Hensen N."/>
            <person name="Bonometti L."/>
            <person name="Westerberg I."/>
            <person name="Brannstrom I.O."/>
            <person name="Guillou S."/>
            <person name="Cros-Aarteil S."/>
            <person name="Calhoun S."/>
            <person name="Haridas S."/>
            <person name="Kuo A."/>
            <person name="Mondo S."/>
            <person name="Pangilinan J."/>
            <person name="Riley R."/>
            <person name="Labutti K."/>
            <person name="Andreopoulos B."/>
            <person name="Lipzen A."/>
            <person name="Chen C."/>
            <person name="Yanf M."/>
            <person name="Daum C."/>
            <person name="Ng V."/>
            <person name="Clum A."/>
            <person name="Ohm R."/>
            <person name="Martin F."/>
            <person name="Silar P."/>
            <person name="Natvig D."/>
            <person name="Lalanne C."/>
            <person name="Gautier V."/>
            <person name="Ament-Velasquez S.L."/>
            <person name="Kruys A."/>
            <person name="Hutchinson M.I."/>
            <person name="Powell A.J."/>
            <person name="Barry K."/>
            <person name="Miller A.N."/>
            <person name="Grigoriev I.V."/>
            <person name="Debuchy R."/>
            <person name="Gladieux P."/>
            <person name="Thoren M.H."/>
            <person name="Johannesson H."/>
        </authorList>
    </citation>
    <scope>NUCLEOTIDE SEQUENCE</scope>
    <source>
        <strain evidence="3">CBS 990.96</strain>
    </source>
</reference>
<gene>
    <name evidence="3" type="ORF">QBC38DRAFT_486985</name>
</gene>
<comment type="similarity">
    <text evidence="1">Belongs to the protease inhibitor I9 family.</text>
</comment>
<evidence type="ECO:0000313" key="4">
    <source>
        <dbReference type="Proteomes" id="UP001301958"/>
    </source>
</evidence>
<dbReference type="PANTHER" id="PTHR28288">
    <property type="entry name" value="PROTEASE B INHIBITOR 2"/>
    <property type="match status" value="1"/>
</dbReference>
<dbReference type="GO" id="GO:0004866">
    <property type="term" value="F:endopeptidase inhibitor activity"/>
    <property type="evidence" value="ECO:0007669"/>
    <property type="project" value="TreeGrafter"/>
</dbReference>
<evidence type="ECO:0000256" key="1">
    <source>
        <dbReference type="ARBA" id="ARBA00038069"/>
    </source>
</evidence>